<sequence>MSYCSGKLWFDIDEGAKCFSCFLLAQQVAHLPGTEGLGNLKVDHRKAIGVFPLHSICISFSAEKINIMMFSESQFDGGFTSTQLTNSPAAANRDTFGVVPLTIKQISEASHSGDDKSNFVVAGADVVNVTVVGMVFNIVERNTDVTFTLDDGTGKLECKRWLNEPFDKLQMEDITEGIYVHVDGHLKSFKGERHVAIFSVRPVTNFDEITFHFIACIHNHLRTSKVQKIQGDATALSQNTNSTPNTPIQNGTNGFKTTLPSQLSIPFNVDGLKGFDQMVLAYLQLPANYGNEKGIHTDELAQKLKLSHDKIMESIRTLEDEGMIYSTIDEFHYKATSSS</sequence>
<dbReference type="Proteomes" id="UP001055879">
    <property type="component" value="Linkage Group LG10"/>
</dbReference>
<protein>
    <submittedName>
        <fullName evidence="1">Uncharacterized protein</fullName>
    </submittedName>
</protein>
<keyword evidence="2" id="KW-1185">Reference proteome</keyword>
<evidence type="ECO:0000313" key="2">
    <source>
        <dbReference type="Proteomes" id="UP001055879"/>
    </source>
</evidence>
<proteinExistence type="predicted"/>
<reference evidence="2" key="1">
    <citation type="journal article" date="2022" name="Mol. Ecol. Resour.">
        <title>The genomes of chicory, endive, great burdock and yacon provide insights into Asteraceae palaeo-polyploidization history and plant inulin production.</title>
        <authorList>
            <person name="Fan W."/>
            <person name="Wang S."/>
            <person name="Wang H."/>
            <person name="Wang A."/>
            <person name="Jiang F."/>
            <person name="Liu H."/>
            <person name="Zhao H."/>
            <person name="Xu D."/>
            <person name="Zhang Y."/>
        </authorList>
    </citation>
    <scope>NUCLEOTIDE SEQUENCE [LARGE SCALE GENOMIC DNA]</scope>
    <source>
        <strain evidence="2">cv. Niubang</strain>
    </source>
</reference>
<evidence type="ECO:0000313" key="1">
    <source>
        <dbReference type="EMBL" id="KAI3697513.1"/>
    </source>
</evidence>
<reference evidence="1 2" key="2">
    <citation type="journal article" date="2022" name="Mol. Ecol. Resour.">
        <title>The genomes of chicory, endive, great burdock and yacon provide insights into Asteraceae paleo-polyploidization history and plant inulin production.</title>
        <authorList>
            <person name="Fan W."/>
            <person name="Wang S."/>
            <person name="Wang H."/>
            <person name="Wang A."/>
            <person name="Jiang F."/>
            <person name="Liu H."/>
            <person name="Zhao H."/>
            <person name="Xu D."/>
            <person name="Zhang Y."/>
        </authorList>
    </citation>
    <scope>NUCLEOTIDE SEQUENCE [LARGE SCALE GENOMIC DNA]</scope>
    <source>
        <strain evidence="2">cv. Niubang</strain>
    </source>
</reference>
<dbReference type="EMBL" id="CM042056">
    <property type="protein sequence ID" value="KAI3697513.1"/>
    <property type="molecule type" value="Genomic_DNA"/>
</dbReference>
<accession>A0ACB8ZIR5</accession>
<comment type="caution">
    <text evidence="1">The sequence shown here is derived from an EMBL/GenBank/DDBJ whole genome shotgun (WGS) entry which is preliminary data.</text>
</comment>
<name>A0ACB8ZIR5_ARCLA</name>
<gene>
    <name evidence="1" type="ORF">L6452_30606</name>
</gene>
<organism evidence="1 2">
    <name type="scientific">Arctium lappa</name>
    <name type="common">Greater burdock</name>
    <name type="synonym">Lappa major</name>
    <dbReference type="NCBI Taxonomy" id="4217"/>
    <lineage>
        <taxon>Eukaryota</taxon>
        <taxon>Viridiplantae</taxon>
        <taxon>Streptophyta</taxon>
        <taxon>Embryophyta</taxon>
        <taxon>Tracheophyta</taxon>
        <taxon>Spermatophyta</taxon>
        <taxon>Magnoliopsida</taxon>
        <taxon>eudicotyledons</taxon>
        <taxon>Gunneridae</taxon>
        <taxon>Pentapetalae</taxon>
        <taxon>asterids</taxon>
        <taxon>campanulids</taxon>
        <taxon>Asterales</taxon>
        <taxon>Asteraceae</taxon>
        <taxon>Carduoideae</taxon>
        <taxon>Cardueae</taxon>
        <taxon>Arctiinae</taxon>
        <taxon>Arctium</taxon>
    </lineage>
</organism>